<gene>
    <name evidence="2" type="ORF">EAX61_10715</name>
</gene>
<reference evidence="2 3" key="1">
    <citation type="submission" date="2018-10" db="EMBL/GenBank/DDBJ databases">
        <title>Dokdonia luteus sp. nov., isolated from sea water.</title>
        <authorList>
            <person name="Zhou L.Y."/>
            <person name="Du Z.J."/>
        </authorList>
    </citation>
    <scope>NUCLEOTIDE SEQUENCE [LARGE SCALE GENOMIC DNA]</scope>
    <source>
        <strain evidence="2 3">SH27</strain>
    </source>
</reference>
<dbReference type="RefSeq" id="WP_121917690.1">
    <property type="nucleotide sequence ID" value="NZ_REFV01000010.1"/>
</dbReference>
<comment type="caution">
    <text evidence="2">The sequence shown here is derived from an EMBL/GenBank/DDBJ whole genome shotgun (WGS) entry which is preliminary data.</text>
</comment>
<sequence>MAVIRGLNRRLLLIAGVGGIIALFFIFRGKDATVIPETGATFLAKIMDEHGGKKAWDSINKISFLKTFSLYKEDGSVEMTRNEKHSYGYTNGISRLVQWKQDEKTYNLVQDDNTYSQVIDGQLDTLATTEQLRNKMQASTFVLGLPYTLDTPTNELSYNGLKTFEGNIAHELEVRFQGSEDIWWLYYSEAELEWLGYWVKTSGHYSLVLNTEMIVENGFLLSRKRKSYRTDSLRNKTYLRAEYLYDNYAIIK</sequence>
<dbReference type="EMBL" id="REFV01000010">
    <property type="protein sequence ID" value="RMB57583.1"/>
    <property type="molecule type" value="Genomic_DNA"/>
</dbReference>
<organism evidence="2 3">
    <name type="scientific">Dokdonia sinensis</name>
    <dbReference type="NCBI Taxonomy" id="2479847"/>
    <lineage>
        <taxon>Bacteria</taxon>
        <taxon>Pseudomonadati</taxon>
        <taxon>Bacteroidota</taxon>
        <taxon>Flavobacteriia</taxon>
        <taxon>Flavobacteriales</taxon>
        <taxon>Flavobacteriaceae</taxon>
        <taxon>Dokdonia</taxon>
    </lineage>
</organism>
<name>A0A3M0G7C2_9FLAO</name>
<keyword evidence="1" id="KW-1133">Transmembrane helix</keyword>
<evidence type="ECO:0000313" key="3">
    <source>
        <dbReference type="Proteomes" id="UP000281985"/>
    </source>
</evidence>
<proteinExistence type="predicted"/>
<dbReference type="Proteomes" id="UP000281985">
    <property type="component" value="Unassembled WGS sequence"/>
</dbReference>
<evidence type="ECO:0000256" key="1">
    <source>
        <dbReference type="SAM" id="Phobius"/>
    </source>
</evidence>
<evidence type="ECO:0008006" key="4">
    <source>
        <dbReference type="Google" id="ProtNLM"/>
    </source>
</evidence>
<dbReference type="AlphaFoldDB" id="A0A3M0G7C2"/>
<dbReference type="OrthoDB" id="1420384at2"/>
<keyword evidence="1" id="KW-0812">Transmembrane</keyword>
<accession>A0A3M0G7C2</accession>
<keyword evidence="3" id="KW-1185">Reference proteome</keyword>
<protein>
    <recommendedName>
        <fullName evidence="4">Outer membrane lipoprotein-sorting protein</fullName>
    </recommendedName>
</protein>
<keyword evidence="1" id="KW-0472">Membrane</keyword>
<evidence type="ECO:0000313" key="2">
    <source>
        <dbReference type="EMBL" id="RMB57583.1"/>
    </source>
</evidence>
<feature type="transmembrane region" description="Helical" evidence="1">
    <location>
        <begin position="12"/>
        <end position="29"/>
    </location>
</feature>